<reference evidence="9 10" key="1">
    <citation type="submission" date="2024-02" db="EMBL/GenBank/DDBJ databases">
        <authorList>
            <person name="Vignale AGUSTIN F."/>
            <person name="Sosa J E."/>
            <person name="Modenutti C."/>
        </authorList>
    </citation>
    <scope>NUCLEOTIDE SEQUENCE [LARGE SCALE GENOMIC DNA]</scope>
</reference>
<evidence type="ECO:0000256" key="6">
    <source>
        <dbReference type="SAM" id="MobiDB-lite"/>
    </source>
</evidence>
<dbReference type="Proteomes" id="UP001642360">
    <property type="component" value="Unassembled WGS sequence"/>
</dbReference>
<dbReference type="GO" id="GO:0005634">
    <property type="term" value="C:nucleus"/>
    <property type="evidence" value="ECO:0007669"/>
    <property type="project" value="UniProtKB-SubCell"/>
</dbReference>
<keyword evidence="4" id="KW-0804">Transcription</keyword>
<feature type="region of interest" description="Disordered" evidence="6">
    <location>
        <begin position="114"/>
        <end position="147"/>
    </location>
</feature>
<dbReference type="InterPro" id="IPR009057">
    <property type="entry name" value="Homeodomain-like_sf"/>
</dbReference>
<evidence type="ECO:0000256" key="3">
    <source>
        <dbReference type="ARBA" id="ARBA00023125"/>
    </source>
</evidence>
<evidence type="ECO:0000256" key="5">
    <source>
        <dbReference type="ARBA" id="ARBA00023242"/>
    </source>
</evidence>
<feature type="compositionally biased region" description="Low complexity" evidence="6">
    <location>
        <begin position="161"/>
        <end position="184"/>
    </location>
</feature>
<feature type="domain" description="Myb-like" evidence="7">
    <location>
        <begin position="62"/>
        <end position="112"/>
    </location>
</feature>
<dbReference type="InterPro" id="IPR017930">
    <property type="entry name" value="Myb_dom"/>
</dbReference>
<dbReference type="CDD" id="cd00167">
    <property type="entry name" value="SANT"/>
    <property type="match status" value="2"/>
</dbReference>
<dbReference type="EMBL" id="CAUOFW020005054">
    <property type="protein sequence ID" value="CAK9168293.1"/>
    <property type="molecule type" value="Genomic_DNA"/>
</dbReference>
<dbReference type="InterPro" id="IPR001005">
    <property type="entry name" value="SANT/Myb"/>
</dbReference>
<comment type="subcellular location">
    <subcellularLocation>
        <location evidence="1">Nucleus</location>
    </subcellularLocation>
</comment>
<keyword evidence="2" id="KW-0805">Transcription regulation</keyword>
<feature type="region of interest" description="Disordered" evidence="6">
    <location>
        <begin position="159"/>
        <end position="187"/>
    </location>
</feature>
<feature type="domain" description="HTH myb-type" evidence="8">
    <location>
        <begin position="9"/>
        <end position="61"/>
    </location>
</feature>
<dbReference type="PROSITE" id="PS51294">
    <property type="entry name" value="HTH_MYB"/>
    <property type="match status" value="2"/>
</dbReference>
<feature type="domain" description="HTH myb-type" evidence="8">
    <location>
        <begin position="62"/>
        <end position="116"/>
    </location>
</feature>
<proteinExistence type="predicted"/>
<accession>A0ABC8TFY6</accession>
<evidence type="ECO:0000259" key="8">
    <source>
        <dbReference type="PROSITE" id="PS51294"/>
    </source>
</evidence>
<dbReference type="Gene3D" id="1.10.10.60">
    <property type="entry name" value="Homeodomain-like"/>
    <property type="match status" value="2"/>
</dbReference>
<evidence type="ECO:0000256" key="4">
    <source>
        <dbReference type="ARBA" id="ARBA00023163"/>
    </source>
</evidence>
<gene>
    <name evidence="9" type="ORF">ILEXP_LOCUS37633</name>
</gene>
<organism evidence="9 10">
    <name type="scientific">Ilex paraguariensis</name>
    <name type="common">yerba mate</name>
    <dbReference type="NCBI Taxonomy" id="185542"/>
    <lineage>
        <taxon>Eukaryota</taxon>
        <taxon>Viridiplantae</taxon>
        <taxon>Streptophyta</taxon>
        <taxon>Embryophyta</taxon>
        <taxon>Tracheophyta</taxon>
        <taxon>Spermatophyta</taxon>
        <taxon>Magnoliopsida</taxon>
        <taxon>eudicotyledons</taxon>
        <taxon>Gunneridae</taxon>
        <taxon>Pentapetalae</taxon>
        <taxon>asterids</taxon>
        <taxon>campanulids</taxon>
        <taxon>Aquifoliales</taxon>
        <taxon>Aquifoliaceae</taxon>
        <taxon>Ilex</taxon>
    </lineage>
</organism>
<dbReference type="Pfam" id="PF00249">
    <property type="entry name" value="Myb_DNA-binding"/>
    <property type="match status" value="2"/>
</dbReference>
<dbReference type="SUPFAM" id="SSF46689">
    <property type="entry name" value="Homeodomain-like"/>
    <property type="match status" value="1"/>
</dbReference>
<comment type="caution">
    <text evidence="9">The sequence shown here is derived from an EMBL/GenBank/DDBJ whole genome shotgun (WGS) entry which is preliminary data.</text>
</comment>
<dbReference type="AlphaFoldDB" id="A0ABC8TFY6"/>
<dbReference type="PANTHER" id="PTHR10641:SF1413">
    <property type="entry name" value="MYB-RELATED PROTEIN MYB4"/>
    <property type="match status" value="1"/>
</dbReference>
<keyword evidence="10" id="KW-1185">Reference proteome</keyword>
<evidence type="ECO:0000313" key="10">
    <source>
        <dbReference type="Proteomes" id="UP001642360"/>
    </source>
</evidence>
<keyword evidence="3" id="KW-0238">DNA-binding</keyword>
<dbReference type="SMART" id="SM00717">
    <property type="entry name" value="SANT"/>
    <property type="match status" value="2"/>
</dbReference>
<evidence type="ECO:0000256" key="1">
    <source>
        <dbReference type="ARBA" id="ARBA00004123"/>
    </source>
</evidence>
<dbReference type="PROSITE" id="PS50090">
    <property type="entry name" value="MYB_LIKE"/>
    <property type="match status" value="2"/>
</dbReference>
<evidence type="ECO:0000256" key="2">
    <source>
        <dbReference type="ARBA" id="ARBA00023015"/>
    </source>
</evidence>
<keyword evidence="5" id="KW-0539">Nucleus</keyword>
<evidence type="ECO:0000259" key="7">
    <source>
        <dbReference type="PROSITE" id="PS50090"/>
    </source>
</evidence>
<sequence>MVRAPCCEKMGMKKGPWTREEDQILINYINQHGHDNWRSLPKHAGLLRCGKSCRLRWINYLRPDIKRGNFSKEEEDTIIKLHEVLGNRWSAIAARLPGRTDNEIKNVWHTQLKKRLKKNQSNPESKSKTTETSESEQDTEKGPKPTNFLKQERSEIHGYLSNSPENSSSIDVSSVTTSTGDNNGDCLWTETLENFPDMDENFWSDVFSTENTGVTSDLPAENGDLLLQFPFSPLHEMDHEYIHGVNMHDWIDFWDDLFTRSEGAVQCRGSAFTHKMTSF</sequence>
<dbReference type="FunFam" id="1.10.10.60:FF:000316">
    <property type="entry name" value="Transcription factor MYB15"/>
    <property type="match status" value="1"/>
</dbReference>
<protein>
    <submittedName>
        <fullName evidence="9">Uncharacterized protein</fullName>
    </submittedName>
</protein>
<name>A0ABC8TFY6_9AQUA</name>
<dbReference type="GO" id="GO:0003677">
    <property type="term" value="F:DNA binding"/>
    <property type="evidence" value="ECO:0007669"/>
    <property type="project" value="UniProtKB-KW"/>
</dbReference>
<feature type="domain" description="Myb-like" evidence="7">
    <location>
        <begin position="9"/>
        <end position="61"/>
    </location>
</feature>
<dbReference type="FunFam" id="1.10.10.60:FF:000121">
    <property type="entry name" value="Myb transcription factor"/>
    <property type="match status" value="1"/>
</dbReference>
<dbReference type="InterPro" id="IPR015495">
    <property type="entry name" value="Myb_TF_plants"/>
</dbReference>
<evidence type="ECO:0000313" key="9">
    <source>
        <dbReference type="EMBL" id="CAK9168293.1"/>
    </source>
</evidence>
<dbReference type="PANTHER" id="PTHR10641">
    <property type="entry name" value="MYB FAMILY TRANSCRIPTION FACTOR"/>
    <property type="match status" value="1"/>
</dbReference>